<dbReference type="PROSITE" id="PS00028">
    <property type="entry name" value="ZINC_FINGER_C2H2_1"/>
    <property type="match status" value="2"/>
</dbReference>
<comment type="caution">
    <text evidence="10">The sequence shown here is derived from an EMBL/GenBank/DDBJ whole genome shotgun (WGS) entry which is preliminary data.</text>
</comment>
<keyword evidence="8" id="KW-0479">Metal-binding</keyword>
<dbReference type="PANTHER" id="PTHR12801">
    <property type="entry name" value="RNA EXONUCLEASE REXO1 / RECO3 FAMILY MEMBER-RELATED"/>
    <property type="match status" value="1"/>
</dbReference>
<gene>
    <name evidence="10" type="ORF">HAX54_048729</name>
</gene>
<proteinExistence type="inferred from homology"/>
<dbReference type="SMART" id="SM00479">
    <property type="entry name" value="EXOIII"/>
    <property type="match status" value="1"/>
</dbReference>
<protein>
    <recommendedName>
        <fullName evidence="3">RNA exonuclease 4</fullName>
    </recommendedName>
</protein>
<dbReference type="PROSITE" id="PS50157">
    <property type="entry name" value="ZINC_FINGER_C2H2_2"/>
    <property type="match status" value="1"/>
</dbReference>
<evidence type="ECO:0000313" key="11">
    <source>
        <dbReference type="Proteomes" id="UP000823775"/>
    </source>
</evidence>
<dbReference type="Gene3D" id="3.30.420.10">
    <property type="entry name" value="Ribonuclease H-like superfamily/Ribonuclease H"/>
    <property type="match status" value="1"/>
</dbReference>
<dbReference type="InterPro" id="IPR047021">
    <property type="entry name" value="REXO1/3/4-like"/>
</dbReference>
<dbReference type="InterPro" id="IPR013520">
    <property type="entry name" value="Ribonucl_H"/>
</dbReference>
<comment type="similarity">
    <text evidence="2">Belongs to the REXO4 family.</text>
</comment>
<organism evidence="10 11">
    <name type="scientific">Datura stramonium</name>
    <name type="common">Jimsonweed</name>
    <name type="synonym">Common thornapple</name>
    <dbReference type="NCBI Taxonomy" id="4076"/>
    <lineage>
        <taxon>Eukaryota</taxon>
        <taxon>Viridiplantae</taxon>
        <taxon>Streptophyta</taxon>
        <taxon>Embryophyta</taxon>
        <taxon>Tracheophyta</taxon>
        <taxon>Spermatophyta</taxon>
        <taxon>Magnoliopsida</taxon>
        <taxon>eudicotyledons</taxon>
        <taxon>Gunneridae</taxon>
        <taxon>Pentapetalae</taxon>
        <taxon>asterids</taxon>
        <taxon>lamiids</taxon>
        <taxon>Solanales</taxon>
        <taxon>Solanaceae</taxon>
        <taxon>Solanoideae</taxon>
        <taxon>Datureae</taxon>
        <taxon>Datura</taxon>
    </lineage>
</organism>
<keyword evidence="7" id="KW-0539">Nucleus</keyword>
<sequence length="366" mass="42570">MKRKEMEKKQNKIKRPVFSQNSRYIGYHYVEVPSQPLATTRHKCPACYKQYKQKEHLTEHMKISYHSVHDPKCGVCNKHCKSFESLREHIAGPLSKVNCSSIFAERGCILCLKICSSMDSLNEHKEMCHLTTPPSIDSAEMLYSEPEMDNIRGQEVVAIDCEMVGGDWSQDLCARLCLVDKDEKLIFHTYVLPQNPVTDYRYEITGITEENLRDAMPLEEVRERIMQILCDGREKVLVGHNLEKHLECLRMNYPNHLLRDTATYQPLMKTNFVSHSLKYLTKTYLGYDIQVGFHDPYQDSVSVMRLYKRICSQDHPMVRLSSSPPLSFISCSDPWRSVANERMTLEELLVISKANYKCWCLPNFRV</sequence>
<keyword evidence="8" id="KW-0862">Zinc</keyword>
<keyword evidence="5" id="KW-0378">Hydrolase</keyword>
<name>A0ABS8SUU4_DATST</name>
<dbReference type="InterPro" id="IPR036397">
    <property type="entry name" value="RNaseH_sf"/>
</dbReference>
<evidence type="ECO:0000256" key="3">
    <source>
        <dbReference type="ARBA" id="ARBA00016937"/>
    </source>
</evidence>
<dbReference type="SUPFAM" id="SSF53098">
    <property type="entry name" value="Ribonuclease H-like"/>
    <property type="match status" value="1"/>
</dbReference>
<comment type="subcellular location">
    <subcellularLocation>
        <location evidence="1">Nucleus</location>
    </subcellularLocation>
</comment>
<keyword evidence="4" id="KW-0540">Nuclease</keyword>
<evidence type="ECO:0000256" key="1">
    <source>
        <dbReference type="ARBA" id="ARBA00004123"/>
    </source>
</evidence>
<dbReference type="PANTHER" id="PTHR12801:SF123">
    <property type="entry name" value="RNA EXONUCLEASE 4"/>
    <property type="match status" value="1"/>
</dbReference>
<evidence type="ECO:0000256" key="8">
    <source>
        <dbReference type="PROSITE-ProRule" id="PRU00042"/>
    </source>
</evidence>
<evidence type="ECO:0000256" key="2">
    <source>
        <dbReference type="ARBA" id="ARBA00010489"/>
    </source>
</evidence>
<evidence type="ECO:0000256" key="4">
    <source>
        <dbReference type="ARBA" id="ARBA00022722"/>
    </source>
</evidence>
<keyword evidence="6" id="KW-0269">Exonuclease</keyword>
<dbReference type="Gene3D" id="3.30.160.60">
    <property type="entry name" value="Classic Zinc Finger"/>
    <property type="match status" value="1"/>
</dbReference>
<dbReference type="InterPro" id="IPR037431">
    <property type="entry name" value="REX4_DEDDh_dom"/>
</dbReference>
<dbReference type="SMART" id="SM00355">
    <property type="entry name" value="ZnF_C2H2"/>
    <property type="match status" value="3"/>
</dbReference>
<evidence type="ECO:0000256" key="6">
    <source>
        <dbReference type="ARBA" id="ARBA00022839"/>
    </source>
</evidence>
<evidence type="ECO:0000313" key="10">
    <source>
        <dbReference type="EMBL" id="MCD7462544.1"/>
    </source>
</evidence>
<dbReference type="InterPro" id="IPR013087">
    <property type="entry name" value="Znf_C2H2_type"/>
</dbReference>
<evidence type="ECO:0000256" key="7">
    <source>
        <dbReference type="ARBA" id="ARBA00023242"/>
    </source>
</evidence>
<dbReference type="InterPro" id="IPR012337">
    <property type="entry name" value="RNaseH-like_sf"/>
</dbReference>
<keyword evidence="8" id="KW-0863">Zinc-finger</keyword>
<evidence type="ECO:0000256" key="5">
    <source>
        <dbReference type="ARBA" id="ARBA00022801"/>
    </source>
</evidence>
<dbReference type="CDD" id="cd06144">
    <property type="entry name" value="REX4_like"/>
    <property type="match status" value="1"/>
</dbReference>
<dbReference type="Pfam" id="PF00929">
    <property type="entry name" value="RNase_T"/>
    <property type="match status" value="1"/>
</dbReference>
<keyword evidence="11" id="KW-1185">Reference proteome</keyword>
<feature type="domain" description="C2H2-type" evidence="9">
    <location>
        <begin position="42"/>
        <end position="71"/>
    </location>
</feature>
<dbReference type="Proteomes" id="UP000823775">
    <property type="component" value="Unassembled WGS sequence"/>
</dbReference>
<evidence type="ECO:0000259" key="9">
    <source>
        <dbReference type="PROSITE" id="PS50157"/>
    </source>
</evidence>
<accession>A0ABS8SUU4</accession>
<reference evidence="10 11" key="1">
    <citation type="journal article" date="2021" name="BMC Genomics">
        <title>Datura genome reveals duplications of psychoactive alkaloid biosynthetic genes and high mutation rate following tissue culture.</title>
        <authorList>
            <person name="Rajewski A."/>
            <person name="Carter-House D."/>
            <person name="Stajich J."/>
            <person name="Litt A."/>
        </authorList>
    </citation>
    <scope>NUCLEOTIDE SEQUENCE [LARGE SCALE GENOMIC DNA]</scope>
    <source>
        <strain evidence="10">AR-01</strain>
    </source>
</reference>
<dbReference type="EMBL" id="JACEIK010000809">
    <property type="protein sequence ID" value="MCD7462544.1"/>
    <property type="molecule type" value="Genomic_DNA"/>
</dbReference>